<name>A0ABQ4SZH0_9HYPH</name>
<keyword evidence="2" id="KW-1133">Transmembrane helix</keyword>
<evidence type="ECO:0000313" key="3">
    <source>
        <dbReference type="EMBL" id="GJE08606.1"/>
    </source>
</evidence>
<protein>
    <submittedName>
        <fullName evidence="3">Uncharacterized protein</fullName>
    </submittedName>
</protein>
<sequence length="111" mass="11981">MLDTHQRGGPDDGPEVTMPDSAGDPTSLVALQIAQAVTNQKVEEVGRMVTELRGELRELKSSFATKAELKALEEEVQGLRNWNKWVVQIIGGVILTAILGTIIIKGGIPHP</sequence>
<proteinExistence type="predicted"/>
<evidence type="ECO:0000313" key="4">
    <source>
        <dbReference type="Proteomes" id="UP001055102"/>
    </source>
</evidence>
<keyword evidence="2" id="KW-0812">Transmembrane</keyword>
<gene>
    <name evidence="3" type="ORF">AOPFMNJM_3949</name>
</gene>
<reference evidence="3" key="2">
    <citation type="submission" date="2021-08" db="EMBL/GenBank/DDBJ databases">
        <authorList>
            <person name="Tani A."/>
            <person name="Ola A."/>
            <person name="Ogura Y."/>
            <person name="Katsura K."/>
            <person name="Hayashi T."/>
        </authorList>
    </citation>
    <scope>NUCLEOTIDE SEQUENCE</scope>
    <source>
        <strain evidence="3">LMG 23639</strain>
    </source>
</reference>
<evidence type="ECO:0000256" key="1">
    <source>
        <dbReference type="SAM" id="MobiDB-lite"/>
    </source>
</evidence>
<dbReference type="EMBL" id="BPQR01000084">
    <property type="protein sequence ID" value="GJE08606.1"/>
    <property type="molecule type" value="Genomic_DNA"/>
</dbReference>
<feature type="compositionally biased region" description="Basic and acidic residues" evidence="1">
    <location>
        <begin position="1"/>
        <end position="10"/>
    </location>
</feature>
<feature type="region of interest" description="Disordered" evidence="1">
    <location>
        <begin position="1"/>
        <end position="24"/>
    </location>
</feature>
<accession>A0ABQ4SZH0</accession>
<comment type="caution">
    <text evidence="3">The sequence shown here is derived from an EMBL/GenBank/DDBJ whole genome shotgun (WGS) entry which is preliminary data.</text>
</comment>
<organism evidence="3 4">
    <name type="scientific">Methylobacterium jeotgali</name>
    <dbReference type="NCBI Taxonomy" id="381630"/>
    <lineage>
        <taxon>Bacteria</taxon>
        <taxon>Pseudomonadati</taxon>
        <taxon>Pseudomonadota</taxon>
        <taxon>Alphaproteobacteria</taxon>
        <taxon>Hyphomicrobiales</taxon>
        <taxon>Methylobacteriaceae</taxon>
        <taxon>Methylobacterium</taxon>
    </lineage>
</organism>
<dbReference type="RefSeq" id="WP_238278452.1">
    <property type="nucleotide sequence ID" value="NZ_BPQR01000084.1"/>
</dbReference>
<evidence type="ECO:0000256" key="2">
    <source>
        <dbReference type="SAM" id="Phobius"/>
    </source>
</evidence>
<feature type="transmembrane region" description="Helical" evidence="2">
    <location>
        <begin position="85"/>
        <end position="104"/>
    </location>
</feature>
<keyword evidence="4" id="KW-1185">Reference proteome</keyword>
<keyword evidence="2" id="KW-0472">Membrane</keyword>
<dbReference type="Proteomes" id="UP001055102">
    <property type="component" value="Unassembled WGS sequence"/>
</dbReference>
<reference evidence="3" key="1">
    <citation type="journal article" date="2021" name="Front. Microbiol.">
        <title>Comprehensive Comparative Genomics and Phenotyping of Methylobacterium Species.</title>
        <authorList>
            <person name="Alessa O."/>
            <person name="Ogura Y."/>
            <person name="Fujitani Y."/>
            <person name="Takami H."/>
            <person name="Hayashi T."/>
            <person name="Sahin N."/>
            <person name="Tani A."/>
        </authorList>
    </citation>
    <scope>NUCLEOTIDE SEQUENCE</scope>
    <source>
        <strain evidence="3">LMG 23639</strain>
    </source>
</reference>